<dbReference type="EMBL" id="QGKX02000095">
    <property type="protein sequence ID" value="KAF3572392.1"/>
    <property type="molecule type" value="Genomic_DNA"/>
</dbReference>
<sequence>MVAQILWLGMKDVFIRIAKDVVGQGFDHGTFVLTLRSCYFTIVLKGDDEFWFRLLLRSLRALIQNQCRVSCGMIACSDVTERTKGRSQQNAGLKKKRDLLDHNAKRRNIPASSAQRITRSVFKYGPLGTIYDVLSVFESFWKMQLLAYLLQAAGHVLLLDWTTSKQFLSHFYWMLWWLATNLVQSEADREIEAFPVRNFHLSVEYVSKRYKERGANDDTTKIWTIRLEEIRRFHIWAIGKKNDLRERNQAPDMYGSRRNYSTSHNPRRNDSEFRHRERTPEPRCRQEQRTAGSSYPLIVKLFHIRKYGRFSLAEVFHFLEGRSVPRTELGVPFSGDLESSLIGDPRVWVLPGGWRK</sequence>
<reference evidence="2" key="1">
    <citation type="submission" date="2019-12" db="EMBL/GenBank/DDBJ databases">
        <title>Genome sequencing and annotation of Brassica cretica.</title>
        <authorList>
            <person name="Studholme D.J."/>
            <person name="Sarris P."/>
        </authorList>
    </citation>
    <scope>NUCLEOTIDE SEQUENCE</scope>
    <source>
        <strain evidence="2">PFS-109/04</strain>
        <tissue evidence="2">Leaf</tissue>
    </source>
</reference>
<dbReference type="Proteomes" id="UP000712600">
    <property type="component" value="Unassembled WGS sequence"/>
</dbReference>
<feature type="compositionally biased region" description="Basic and acidic residues" evidence="1">
    <location>
        <begin position="267"/>
        <end position="288"/>
    </location>
</feature>
<accession>A0A8S9RIX1</accession>
<name>A0A8S9RIX1_BRACR</name>
<evidence type="ECO:0000256" key="1">
    <source>
        <dbReference type="SAM" id="MobiDB-lite"/>
    </source>
</evidence>
<dbReference type="AlphaFoldDB" id="A0A8S9RIX1"/>
<comment type="caution">
    <text evidence="2">The sequence shown here is derived from an EMBL/GenBank/DDBJ whole genome shotgun (WGS) entry which is preliminary data.</text>
</comment>
<evidence type="ECO:0000313" key="3">
    <source>
        <dbReference type="Proteomes" id="UP000712600"/>
    </source>
</evidence>
<protein>
    <submittedName>
        <fullName evidence="2">Uncharacterized protein</fullName>
    </submittedName>
</protein>
<organism evidence="2 3">
    <name type="scientific">Brassica cretica</name>
    <name type="common">Mustard</name>
    <dbReference type="NCBI Taxonomy" id="69181"/>
    <lineage>
        <taxon>Eukaryota</taxon>
        <taxon>Viridiplantae</taxon>
        <taxon>Streptophyta</taxon>
        <taxon>Embryophyta</taxon>
        <taxon>Tracheophyta</taxon>
        <taxon>Spermatophyta</taxon>
        <taxon>Magnoliopsida</taxon>
        <taxon>eudicotyledons</taxon>
        <taxon>Gunneridae</taxon>
        <taxon>Pentapetalae</taxon>
        <taxon>rosids</taxon>
        <taxon>malvids</taxon>
        <taxon>Brassicales</taxon>
        <taxon>Brassicaceae</taxon>
        <taxon>Brassiceae</taxon>
        <taxon>Brassica</taxon>
    </lineage>
</organism>
<proteinExistence type="predicted"/>
<evidence type="ECO:0000313" key="2">
    <source>
        <dbReference type="EMBL" id="KAF3572392.1"/>
    </source>
</evidence>
<feature type="region of interest" description="Disordered" evidence="1">
    <location>
        <begin position="247"/>
        <end position="289"/>
    </location>
</feature>
<gene>
    <name evidence="2" type="ORF">F2Q69_00059982</name>
</gene>